<dbReference type="AlphaFoldDB" id="A0AAN6G5I8"/>
<evidence type="ECO:0000313" key="1">
    <source>
        <dbReference type="EMBL" id="KAK0517680.1"/>
    </source>
</evidence>
<dbReference type="Proteomes" id="UP001176521">
    <property type="component" value="Unassembled WGS sequence"/>
</dbReference>
<reference evidence="1" key="1">
    <citation type="journal article" date="2023" name="PhytoFront">
        <title>Draft Genome Resources of Seven Strains of Tilletia horrida, Causal Agent of Kernel Smut of Rice.</title>
        <authorList>
            <person name="Khanal S."/>
            <person name="Antony Babu S."/>
            <person name="Zhou X.G."/>
        </authorList>
    </citation>
    <scope>NUCLEOTIDE SEQUENCE</scope>
    <source>
        <strain evidence="1">TX3</strain>
    </source>
</reference>
<sequence length="87" mass="8938">MSLVLAGPGSQPAVSNTPATAQAVRKLTWDNGVAAAGTVITLFEAVSDLVPVAGQPLAMGLGVVKEIFAIVQQVKGNKEACEEFTTR</sequence>
<organism evidence="1 2">
    <name type="scientific">Tilletia horrida</name>
    <dbReference type="NCBI Taxonomy" id="155126"/>
    <lineage>
        <taxon>Eukaryota</taxon>
        <taxon>Fungi</taxon>
        <taxon>Dikarya</taxon>
        <taxon>Basidiomycota</taxon>
        <taxon>Ustilaginomycotina</taxon>
        <taxon>Exobasidiomycetes</taxon>
        <taxon>Tilletiales</taxon>
        <taxon>Tilletiaceae</taxon>
        <taxon>Tilletia</taxon>
    </lineage>
</organism>
<accession>A0AAN6G5I8</accession>
<feature type="non-terminal residue" evidence="1">
    <location>
        <position position="87"/>
    </location>
</feature>
<gene>
    <name evidence="1" type="ORF">OC842_008036</name>
</gene>
<proteinExistence type="predicted"/>
<evidence type="ECO:0000313" key="2">
    <source>
        <dbReference type="Proteomes" id="UP001176521"/>
    </source>
</evidence>
<comment type="caution">
    <text evidence="1">The sequence shown here is derived from an EMBL/GenBank/DDBJ whole genome shotgun (WGS) entry which is preliminary data.</text>
</comment>
<protein>
    <submittedName>
        <fullName evidence="1">Uncharacterized protein</fullName>
    </submittedName>
</protein>
<dbReference type="EMBL" id="JAPDMQ010001698">
    <property type="protein sequence ID" value="KAK0517680.1"/>
    <property type="molecule type" value="Genomic_DNA"/>
</dbReference>
<name>A0AAN6G5I8_9BASI</name>
<keyword evidence="2" id="KW-1185">Reference proteome</keyword>